<feature type="compositionally biased region" description="Low complexity" evidence="1">
    <location>
        <begin position="1"/>
        <end position="18"/>
    </location>
</feature>
<proteinExistence type="predicted"/>
<feature type="region of interest" description="Disordered" evidence="1">
    <location>
        <begin position="1"/>
        <end position="147"/>
    </location>
</feature>
<feature type="compositionally biased region" description="Basic and acidic residues" evidence="1">
    <location>
        <begin position="413"/>
        <end position="423"/>
    </location>
</feature>
<protein>
    <submittedName>
        <fullName evidence="2">Uncharacterized protein</fullName>
    </submittedName>
</protein>
<keyword evidence="3" id="KW-1185">Reference proteome</keyword>
<feature type="compositionally biased region" description="Polar residues" evidence="1">
    <location>
        <begin position="105"/>
        <end position="117"/>
    </location>
</feature>
<evidence type="ECO:0000313" key="2">
    <source>
        <dbReference type="EMBL" id="KAK7687856.1"/>
    </source>
</evidence>
<dbReference type="EMBL" id="JASBNA010000012">
    <property type="protein sequence ID" value="KAK7687856.1"/>
    <property type="molecule type" value="Genomic_DNA"/>
</dbReference>
<gene>
    <name evidence="2" type="ORF">QCA50_009075</name>
</gene>
<feature type="compositionally biased region" description="Low complexity" evidence="1">
    <location>
        <begin position="126"/>
        <end position="135"/>
    </location>
</feature>
<feature type="compositionally biased region" description="Low complexity" evidence="1">
    <location>
        <begin position="454"/>
        <end position="467"/>
    </location>
</feature>
<dbReference type="AlphaFoldDB" id="A0AAW0GE14"/>
<feature type="compositionally biased region" description="Low complexity" evidence="1">
    <location>
        <begin position="224"/>
        <end position="236"/>
    </location>
</feature>
<evidence type="ECO:0000313" key="3">
    <source>
        <dbReference type="Proteomes" id="UP001385951"/>
    </source>
</evidence>
<feature type="region of interest" description="Disordered" evidence="1">
    <location>
        <begin position="379"/>
        <end position="424"/>
    </location>
</feature>
<name>A0AAW0GE14_9APHY</name>
<sequence length="605" mass="64108">MSAIHSSASVESSPFVSPTQSPHFGPTASRRLSVRRGSIAAADPWGEHANVNLNPGRATASRLTIVRVPPPTESNDGRHHRRHGSNASVNSTSSGKGDSMRMSFAFTSFAPSGTNTGRASPPSPRLRPSTPGSPRQSFSSLPTIQPRLSPEQLVELAKQSVNPRPAANGAHSDIHPVSFTSLPDSIYLPFIERPAEVTQLITQPPTNKLFALLAQTFPSPSSPSPSTSPSEYTSSTVPPPTLDSDSKHWTFQQLVSWLRNVDRDVADDIIWIRKARACILEHSELIWERIRGALGVPPELNVDDDELEWQMEDDTAPGAIDIPRPKCLESALNAPVFEPDSPITPSAPYSSAVVHTPSSFDDVDPLSSSVEELSVEPVIATSASPNPPPTNSTSLQEVLEEDEEEETGGDDGGNVKDPNHLDAEGPEVVGLRFSTSPSVSIAGNSPVMSPVGTLSRSSSLGRSAGRPGLPPSIIRKVGGGMPNSPPIRGIGRSSSFSSASGDEGYDANFERGPGRPLFPSNFAQLNMAPTLRGRRTQSISHPPASGLPGAGGLAHNLSFTNLNISNQGQGQGSGRPRIHGLPSRSEFDMGKHEYAVSVGSATTVE</sequence>
<evidence type="ECO:0000256" key="1">
    <source>
        <dbReference type="SAM" id="MobiDB-lite"/>
    </source>
</evidence>
<feature type="compositionally biased region" description="Acidic residues" evidence="1">
    <location>
        <begin position="398"/>
        <end position="409"/>
    </location>
</feature>
<feature type="region of interest" description="Disordered" evidence="1">
    <location>
        <begin position="217"/>
        <end position="245"/>
    </location>
</feature>
<accession>A0AAW0GE14</accession>
<dbReference type="Proteomes" id="UP001385951">
    <property type="component" value="Unassembled WGS sequence"/>
</dbReference>
<feature type="region of interest" description="Disordered" evidence="1">
    <location>
        <begin position="561"/>
        <end position="586"/>
    </location>
</feature>
<feature type="compositionally biased region" description="Polar residues" evidence="1">
    <location>
        <begin position="85"/>
        <end position="96"/>
    </location>
</feature>
<organism evidence="2 3">
    <name type="scientific">Cerrena zonata</name>
    <dbReference type="NCBI Taxonomy" id="2478898"/>
    <lineage>
        <taxon>Eukaryota</taxon>
        <taxon>Fungi</taxon>
        <taxon>Dikarya</taxon>
        <taxon>Basidiomycota</taxon>
        <taxon>Agaricomycotina</taxon>
        <taxon>Agaricomycetes</taxon>
        <taxon>Polyporales</taxon>
        <taxon>Cerrenaceae</taxon>
        <taxon>Cerrena</taxon>
    </lineage>
</organism>
<comment type="caution">
    <text evidence="2">The sequence shown here is derived from an EMBL/GenBank/DDBJ whole genome shotgun (WGS) entry which is preliminary data.</text>
</comment>
<reference evidence="2 3" key="1">
    <citation type="submission" date="2022-09" db="EMBL/GenBank/DDBJ databases">
        <authorList>
            <person name="Palmer J.M."/>
        </authorList>
    </citation>
    <scope>NUCLEOTIDE SEQUENCE [LARGE SCALE GENOMIC DNA]</scope>
    <source>
        <strain evidence="2 3">DSM 7382</strain>
    </source>
</reference>
<feature type="region of interest" description="Disordered" evidence="1">
    <location>
        <begin position="439"/>
        <end position="482"/>
    </location>
</feature>